<protein>
    <submittedName>
        <fullName evidence="2">Uncharacterized protein</fullName>
    </submittedName>
</protein>
<evidence type="ECO:0000313" key="3">
    <source>
        <dbReference type="Proteomes" id="UP000038200"/>
    </source>
</evidence>
<feature type="signal peptide" evidence="1">
    <location>
        <begin position="1"/>
        <end position="26"/>
    </location>
</feature>
<dbReference type="Proteomes" id="UP000038200">
    <property type="component" value="Unassembled WGS sequence"/>
</dbReference>
<accession>A0A0B7IWW0</accession>
<organism evidence="2 3">
    <name type="scientific">Capnocytophaga canis</name>
    <dbReference type="NCBI Taxonomy" id="1848903"/>
    <lineage>
        <taxon>Bacteria</taxon>
        <taxon>Pseudomonadati</taxon>
        <taxon>Bacteroidota</taxon>
        <taxon>Flavobacteriia</taxon>
        <taxon>Flavobacteriales</taxon>
        <taxon>Flavobacteriaceae</taxon>
        <taxon>Capnocytophaga</taxon>
    </lineage>
</organism>
<evidence type="ECO:0000313" key="2">
    <source>
        <dbReference type="EMBL" id="CEN54468.1"/>
    </source>
</evidence>
<dbReference type="RefSeq" id="WP_052461589.1">
    <property type="nucleotide sequence ID" value="NZ_CDOL01000283.1"/>
</dbReference>
<dbReference type="OrthoDB" id="947434at2"/>
<gene>
    <name evidence="2" type="ORF">CCAND93_90052</name>
</gene>
<feature type="chain" id="PRO_5002130495" evidence="1">
    <location>
        <begin position="27"/>
        <end position="204"/>
    </location>
</feature>
<dbReference type="EMBL" id="CDOL01000283">
    <property type="protein sequence ID" value="CEN54468.1"/>
    <property type="molecule type" value="Genomic_DNA"/>
</dbReference>
<dbReference type="AlphaFoldDB" id="A0A0B7IWW0"/>
<reference evidence="2 3" key="1">
    <citation type="submission" date="2015-01" db="EMBL/GenBank/DDBJ databases">
        <authorList>
            <person name="Xiang T."/>
            <person name="Song Y."/>
            <person name="Huang L."/>
            <person name="Wang B."/>
            <person name="Wu P."/>
        </authorList>
    </citation>
    <scope>NUCLEOTIDE SEQUENCE [LARGE SCALE GENOMIC DNA]</scope>
    <source>
        <strain evidence="2 3">CcD93</strain>
    </source>
</reference>
<name>A0A0B7IWW0_9FLAO</name>
<keyword evidence="1" id="KW-0732">Signal</keyword>
<evidence type="ECO:0000256" key="1">
    <source>
        <dbReference type="SAM" id="SignalP"/>
    </source>
</evidence>
<proteinExistence type="predicted"/>
<sequence length="204" mass="23739">MNKLFKSIKKVVLPLFVLLNISFLFAQDKDNKIHWGIKGGLNYSRLAAVYPLQDGLQGKDDIFFGGFATVKTSLPAVNSFLFELTYSGQGVYYEDMIENRYIHYNLPHLSIGYKARFKLHEHIFYQFGFSTDFLLRKNDITSEFQNFDTTVSLFGFEFIFSKKISVFLDGKIGLRRSNIKNDIIPFERNVTNRVVRFGVCYYIK</sequence>